<keyword evidence="3 6" id="KW-0812">Transmembrane</keyword>
<keyword evidence="7" id="KW-0966">Cell projection</keyword>
<dbReference type="InterPro" id="IPR022781">
    <property type="entry name" value="Flagellar_biosynth_FliO"/>
</dbReference>
<evidence type="ECO:0000256" key="5">
    <source>
        <dbReference type="ARBA" id="ARBA00023136"/>
    </source>
</evidence>
<protein>
    <submittedName>
        <fullName evidence="7">Flagellar biosynthesis, FliO family protein</fullName>
    </submittedName>
</protein>
<evidence type="ECO:0000256" key="6">
    <source>
        <dbReference type="SAM" id="Phobius"/>
    </source>
</evidence>
<keyword evidence="8" id="KW-1185">Reference proteome</keyword>
<comment type="subcellular location">
    <subcellularLocation>
        <location evidence="1">Cell membrane</location>
    </subcellularLocation>
</comment>
<evidence type="ECO:0000256" key="3">
    <source>
        <dbReference type="ARBA" id="ARBA00022692"/>
    </source>
</evidence>
<evidence type="ECO:0000256" key="4">
    <source>
        <dbReference type="ARBA" id="ARBA00022989"/>
    </source>
</evidence>
<gene>
    <name evidence="7" type="ORF">CP99DC5_0833</name>
</gene>
<keyword evidence="2" id="KW-1003">Cell membrane</keyword>
<dbReference type="GeneID" id="12242837"/>
<dbReference type="RefSeq" id="WP_006343059.1">
    <property type="nucleotide sequence ID" value="NZ_KE356190.1"/>
</dbReference>
<keyword evidence="4 6" id="KW-1133">Transmembrane helix</keyword>
<reference evidence="7 8" key="1">
    <citation type="submission" date="2013-04" db="EMBL/GenBank/DDBJ databases">
        <title>Genome sequence of Chlamydia psittaci 99DC5.</title>
        <authorList>
            <person name="Huot-Creasy H."/>
            <person name="McCracken C.L."/>
            <person name="Humphries M."/>
            <person name="Sachse K."/>
            <person name="Laroucau K."/>
            <person name="Bavoil P."/>
            <person name="Myers G.S."/>
        </authorList>
    </citation>
    <scope>NUCLEOTIDE SEQUENCE [LARGE SCALE GENOMIC DNA]</scope>
    <source>
        <strain evidence="7 8">99DC5</strain>
    </source>
</reference>
<proteinExistence type="predicted"/>
<dbReference type="EMBL" id="ATLC01000053">
    <property type="protein sequence ID" value="EPJ27684.1"/>
    <property type="molecule type" value="Genomic_DNA"/>
</dbReference>
<keyword evidence="7" id="KW-0969">Cilium</keyword>
<sequence length="168" mass="18921">MPDKILSFLIFCIDDLALADTSSEQMHLPGMFPENMKLEMFKMLGSLTLLLALFGIGVWAFKKFLRSKGQALGNSSTIKILDRRSINPKTCIYIIRVVNKILVIAESGEKITLLSEFPPDTDINELMQQNEKKRSSSTSAFLSKSIQKLHKNKKIDNSRVSNLADKEV</sequence>
<dbReference type="Proteomes" id="UP000014627">
    <property type="component" value="Unassembled WGS sequence"/>
</dbReference>
<feature type="transmembrane region" description="Helical" evidence="6">
    <location>
        <begin position="43"/>
        <end position="61"/>
    </location>
</feature>
<evidence type="ECO:0000313" key="8">
    <source>
        <dbReference type="Proteomes" id="UP000014627"/>
    </source>
</evidence>
<comment type="caution">
    <text evidence="7">The sequence shown here is derived from an EMBL/GenBank/DDBJ whole genome shotgun (WGS) entry which is preliminary data.</text>
</comment>
<dbReference type="Pfam" id="PF04347">
    <property type="entry name" value="FliO"/>
    <property type="match status" value="1"/>
</dbReference>
<evidence type="ECO:0000256" key="1">
    <source>
        <dbReference type="ARBA" id="ARBA00004236"/>
    </source>
</evidence>
<evidence type="ECO:0000313" key="7">
    <source>
        <dbReference type="EMBL" id="EPJ27684.1"/>
    </source>
</evidence>
<keyword evidence="5 6" id="KW-0472">Membrane</keyword>
<evidence type="ECO:0000256" key="2">
    <source>
        <dbReference type="ARBA" id="ARBA00022475"/>
    </source>
</evidence>
<name>A0ABN0MNZ5_CHLPS</name>
<keyword evidence="7" id="KW-0282">Flagellum</keyword>
<accession>A0ABN0MNZ5</accession>
<organism evidence="7 8">
    <name type="scientific">Chlamydia psittaci 99DC5</name>
    <dbReference type="NCBI Taxonomy" id="1112251"/>
    <lineage>
        <taxon>Bacteria</taxon>
        <taxon>Pseudomonadati</taxon>
        <taxon>Chlamydiota</taxon>
        <taxon>Chlamydiia</taxon>
        <taxon>Chlamydiales</taxon>
        <taxon>Chlamydiaceae</taxon>
        <taxon>Chlamydia/Chlamydophila group</taxon>
        <taxon>Chlamydia</taxon>
    </lineage>
</organism>